<reference evidence="1 2" key="1">
    <citation type="submission" date="2020-04" db="EMBL/GenBank/DDBJ databases">
        <authorList>
            <person name="Wallbank WR R."/>
            <person name="Pardo Diaz C."/>
            <person name="Kozak K."/>
            <person name="Martin S."/>
            <person name="Jiggins C."/>
            <person name="Moest M."/>
            <person name="Warren A I."/>
            <person name="Byers J.R.P. K."/>
            <person name="Montejo-Kovacevich G."/>
            <person name="Yen C E."/>
        </authorList>
    </citation>
    <scope>NUCLEOTIDE SEQUENCE [LARGE SCALE GENOMIC DNA]</scope>
</reference>
<evidence type="ECO:0000313" key="2">
    <source>
        <dbReference type="Proteomes" id="UP000494106"/>
    </source>
</evidence>
<gene>
    <name evidence="1" type="ORF">APLA_LOCUS9774</name>
</gene>
<sequence length="67" mass="7176">MGKISSCSGNQITGTQSAGHLWREIRPLLDIGLPTTGSILPRSNGDIDQVVGLICLPIILTIYKDNN</sequence>
<evidence type="ECO:0000313" key="1">
    <source>
        <dbReference type="EMBL" id="CAB3244098.1"/>
    </source>
</evidence>
<keyword evidence="2" id="KW-1185">Reference proteome</keyword>
<dbReference type="AlphaFoldDB" id="A0A8S1AFU3"/>
<accession>A0A8S1AFU3</accession>
<organism evidence="1 2">
    <name type="scientific">Arctia plantaginis</name>
    <name type="common">Wood tiger moth</name>
    <name type="synonym">Phalaena plantaginis</name>
    <dbReference type="NCBI Taxonomy" id="874455"/>
    <lineage>
        <taxon>Eukaryota</taxon>
        <taxon>Metazoa</taxon>
        <taxon>Ecdysozoa</taxon>
        <taxon>Arthropoda</taxon>
        <taxon>Hexapoda</taxon>
        <taxon>Insecta</taxon>
        <taxon>Pterygota</taxon>
        <taxon>Neoptera</taxon>
        <taxon>Endopterygota</taxon>
        <taxon>Lepidoptera</taxon>
        <taxon>Glossata</taxon>
        <taxon>Ditrysia</taxon>
        <taxon>Noctuoidea</taxon>
        <taxon>Erebidae</taxon>
        <taxon>Arctiinae</taxon>
        <taxon>Arctia</taxon>
    </lineage>
</organism>
<comment type="caution">
    <text evidence="1">The sequence shown here is derived from an EMBL/GenBank/DDBJ whole genome shotgun (WGS) entry which is preliminary data.</text>
</comment>
<dbReference type="EMBL" id="CADEBC010000520">
    <property type="protein sequence ID" value="CAB3244098.1"/>
    <property type="molecule type" value="Genomic_DNA"/>
</dbReference>
<protein>
    <submittedName>
        <fullName evidence="1">Uncharacterized protein</fullName>
    </submittedName>
</protein>
<name>A0A8S1AFU3_ARCPL</name>
<dbReference type="Proteomes" id="UP000494106">
    <property type="component" value="Unassembled WGS sequence"/>
</dbReference>
<proteinExistence type="predicted"/>